<reference evidence="1" key="1">
    <citation type="journal article" date="2014" name="Front. Microbiol.">
        <title>High frequency of phylogenetically diverse reductive dehalogenase-homologous genes in deep subseafloor sedimentary metagenomes.</title>
        <authorList>
            <person name="Kawai M."/>
            <person name="Futagami T."/>
            <person name="Toyoda A."/>
            <person name="Takaki Y."/>
            <person name="Nishi S."/>
            <person name="Hori S."/>
            <person name="Arai W."/>
            <person name="Tsubouchi T."/>
            <person name="Morono Y."/>
            <person name="Uchiyama I."/>
            <person name="Ito T."/>
            <person name="Fujiyama A."/>
            <person name="Inagaki F."/>
            <person name="Takami H."/>
        </authorList>
    </citation>
    <scope>NUCLEOTIDE SEQUENCE</scope>
    <source>
        <strain evidence="1">Expedition CK06-06</strain>
    </source>
</reference>
<dbReference type="AlphaFoldDB" id="X1DAR0"/>
<organism evidence="1">
    <name type="scientific">marine sediment metagenome</name>
    <dbReference type="NCBI Taxonomy" id="412755"/>
    <lineage>
        <taxon>unclassified sequences</taxon>
        <taxon>metagenomes</taxon>
        <taxon>ecological metagenomes</taxon>
    </lineage>
</organism>
<evidence type="ECO:0000313" key="1">
    <source>
        <dbReference type="EMBL" id="GAH17866.1"/>
    </source>
</evidence>
<name>X1DAR0_9ZZZZ</name>
<sequence length="123" mass="15009">MNYIFKSLTEKEIILPEYFKDYKGGMEFFHNELTTLNTNIFIINKIIKFPFDIFCYPDDRTFFSMVINNFFEYSIIIISRLFKDTGNNCFTLPEFKKRIILKYIKPEYKKDFISRIKEVNFKK</sequence>
<comment type="caution">
    <text evidence="1">The sequence shown here is derived from an EMBL/GenBank/DDBJ whole genome shotgun (WGS) entry which is preliminary data.</text>
</comment>
<feature type="non-terminal residue" evidence="1">
    <location>
        <position position="123"/>
    </location>
</feature>
<gene>
    <name evidence="1" type="ORF">S01H4_57150</name>
</gene>
<protein>
    <submittedName>
        <fullName evidence="1">Uncharacterized protein</fullName>
    </submittedName>
</protein>
<proteinExistence type="predicted"/>
<accession>X1DAR0</accession>
<dbReference type="EMBL" id="BART01033209">
    <property type="protein sequence ID" value="GAH17866.1"/>
    <property type="molecule type" value="Genomic_DNA"/>
</dbReference>